<organism evidence="2 3">
    <name type="scientific">Romanomermis culicivorax</name>
    <name type="common">Nematode worm</name>
    <dbReference type="NCBI Taxonomy" id="13658"/>
    <lineage>
        <taxon>Eukaryota</taxon>
        <taxon>Metazoa</taxon>
        <taxon>Ecdysozoa</taxon>
        <taxon>Nematoda</taxon>
        <taxon>Enoplea</taxon>
        <taxon>Dorylaimia</taxon>
        <taxon>Mermithida</taxon>
        <taxon>Mermithoidea</taxon>
        <taxon>Mermithidae</taxon>
        <taxon>Romanomermis</taxon>
    </lineage>
</organism>
<dbReference type="Proteomes" id="UP000887565">
    <property type="component" value="Unplaced"/>
</dbReference>
<protein>
    <submittedName>
        <fullName evidence="3">Uncharacterized protein</fullName>
    </submittedName>
</protein>
<accession>A0A915K2W1</accession>
<feature type="region of interest" description="Disordered" evidence="1">
    <location>
        <begin position="54"/>
        <end position="97"/>
    </location>
</feature>
<evidence type="ECO:0000256" key="1">
    <source>
        <dbReference type="SAM" id="MobiDB-lite"/>
    </source>
</evidence>
<proteinExistence type="predicted"/>
<evidence type="ECO:0000313" key="2">
    <source>
        <dbReference type="Proteomes" id="UP000887565"/>
    </source>
</evidence>
<keyword evidence="2" id="KW-1185">Reference proteome</keyword>
<feature type="compositionally biased region" description="Polar residues" evidence="1">
    <location>
        <begin position="63"/>
        <end position="77"/>
    </location>
</feature>
<reference evidence="3" key="1">
    <citation type="submission" date="2022-11" db="UniProtKB">
        <authorList>
            <consortium name="WormBaseParasite"/>
        </authorList>
    </citation>
    <scope>IDENTIFICATION</scope>
</reference>
<sequence length="97" mass="10194">TFAPKIWGSPPPQVFGTLTGPTFESGAARNFSAAGNNVSSGVKPGNFPQLLSNVNDSPGRANGQESPSEVQFNSNLNPIEKIRPTPAVGLQNARKNF</sequence>
<dbReference type="AlphaFoldDB" id="A0A915K2W1"/>
<name>A0A915K2W1_ROMCU</name>
<evidence type="ECO:0000313" key="3">
    <source>
        <dbReference type="WBParaSite" id="nRc.2.0.1.t32541-RA"/>
    </source>
</evidence>
<dbReference type="WBParaSite" id="nRc.2.0.1.t32541-RA">
    <property type="protein sequence ID" value="nRc.2.0.1.t32541-RA"/>
    <property type="gene ID" value="nRc.2.0.1.g32541"/>
</dbReference>